<protein>
    <recommendedName>
        <fullName evidence="1">D-inositol 3-phosphate glycosyltransferase</fullName>
    </recommendedName>
</protein>
<evidence type="ECO:0000313" key="4">
    <source>
        <dbReference type="EMBL" id="TQM95311.1"/>
    </source>
</evidence>
<gene>
    <name evidence="4" type="ORF">FB476_0150</name>
</gene>
<accession>A0A543KJQ7</accession>
<dbReference type="CDD" id="cd03801">
    <property type="entry name" value="GT4_PimA-like"/>
    <property type="match status" value="1"/>
</dbReference>
<keyword evidence="2 4" id="KW-0808">Transferase</keyword>
<dbReference type="Gene3D" id="3.40.50.2000">
    <property type="entry name" value="Glycogen Phosphorylase B"/>
    <property type="match status" value="1"/>
</dbReference>
<dbReference type="Proteomes" id="UP000315133">
    <property type="component" value="Unassembled WGS sequence"/>
</dbReference>
<feature type="domain" description="Glycosyl transferase family 1" evidence="3">
    <location>
        <begin position="167"/>
        <end position="326"/>
    </location>
</feature>
<dbReference type="RefSeq" id="WP_170233480.1">
    <property type="nucleotide sequence ID" value="NZ_BAAAIL010000003.1"/>
</dbReference>
<evidence type="ECO:0000256" key="2">
    <source>
        <dbReference type="ARBA" id="ARBA00022679"/>
    </source>
</evidence>
<dbReference type="AlphaFoldDB" id="A0A543KJQ7"/>
<evidence type="ECO:0000256" key="1">
    <source>
        <dbReference type="ARBA" id="ARBA00021292"/>
    </source>
</evidence>
<dbReference type="EMBL" id="VFPU01000001">
    <property type="protein sequence ID" value="TQM95311.1"/>
    <property type="molecule type" value="Genomic_DNA"/>
</dbReference>
<evidence type="ECO:0000259" key="3">
    <source>
        <dbReference type="Pfam" id="PF00534"/>
    </source>
</evidence>
<sequence length="352" mass="36661">MTRILVPARTGLGPSGGDRYDAALAAAWRDRGRDVELLPVPGPWPDPGPAELERLAELVSDAPAGPVLLDGLVGCAAPEVVEGTGRPLTLLVHALLADGAGATGDRAAALDAVEQRALAAASTVIVTSGWAARRLTERHGRRDVVIAPPGTTRAPVARGGLATTGTPGLLALGAVSRVKNQALLLDALERVADLPWRLVVAGPVADPDLARTLEARTASGCLAGRVTWAGTVEGEELERLWDGTDLLMHPSRSETYGMAVAEALAHGIPAVVGAGTGAEEVLAGEGSSWEALAGAAVPTDDPGELAETLRRWLTDAPLRQVWRRRAHGRRNLLTGWGRTAEQIDRALDRIGP</sequence>
<comment type="caution">
    <text evidence="4">The sequence shown here is derived from an EMBL/GenBank/DDBJ whole genome shotgun (WGS) entry which is preliminary data.</text>
</comment>
<reference evidence="4 5" key="1">
    <citation type="submission" date="2019-06" db="EMBL/GenBank/DDBJ databases">
        <title>Sequencing the genomes of 1000 actinobacteria strains.</title>
        <authorList>
            <person name="Klenk H.-P."/>
        </authorList>
    </citation>
    <scope>NUCLEOTIDE SEQUENCE [LARGE SCALE GENOMIC DNA]</scope>
    <source>
        <strain evidence="4 5">DSM 12362</strain>
    </source>
</reference>
<keyword evidence="5" id="KW-1185">Reference proteome</keyword>
<dbReference type="PANTHER" id="PTHR45947">
    <property type="entry name" value="SULFOQUINOVOSYL TRANSFERASE SQD2"/>
    <property type="match status" value="1"/>
</dbReference>
<organism evidence="4 5">
    <name type="scientific">Ornithinimicrobium humiphilum</name>
    <dbReference type="NCBI Taxonomy" id="125288"/>
    <lineage>
        <taxon>Bacteria</taxon>
        <taxon>Bacillati</taxon>
        <taxon>Actinomycetota</taxon>
        <taxon>Actinomycetes</taxon>
        <taxon>Micrococcales</taxon>
        <taxon>Ornithinimicrobiaceae</taxon>
        <taxon>Ornithinimicrobium</taxon>
    </lineage>
</organism>
<dbReference type="InterPro" id="IPR001296">
    <property type="entry name" value="Glyco_trans_1"/>
</dbReference>
<proteinExistence type="predicted"/>
<evidence type="ECO:0000313" key="5">
    <source>
        <dbReference type="Proteomes" id="UP000315133"/>
    </source>
</evidence>
<dbReference type="PANTHER" id="PTHR45947:SF3">
    <property type="entry name" value="SULFOQUINOVOSYL TRANSFERASE SQD2"/>
    <property type="match status" value="1"/>
</dbReference>
<name>A0A543KJQ7_9MICO</name>
<dbReference type="InterPro" id="IPR050194">
    <property type="entry name" value="Glycosyltransferase_grp1"/>
</dbReference>
<dbReference type="Pfam" id="PF00534">
    <property type="entry name" value="Glycos_transf_1"/>
    <property type="match status" value="1"/>
</dbReference>
<dbReference type="SUPFAM" id="SSF53756">
    <property type="entry name" value="UDP-Glycosyltransferase/glycogen phosphorylase"/>
    <property type="match status" value="1"/>
</dbReference>
<dbReference type="GO" id="GO:0016758">
    <property type="term" value="F:hexosyltransferase activity"/>
    <property type="evidence" value="ECO:0007669"/>
    <property type="project" value="TreeGrafter"/>
</dbReference>